<reference evidence="2 3" key="1">
    <citation type="submission" date="2017-03" db="EMBL/GenBank/DDBJ databases">
        <title>Genome Survey of Euroglyphus maynei.</title>
        <authorList>
            <person name="Arlian L.G."/>
            <person name="Morgan M.S."/>
            <person name="Rider S.D."/>
        </authorList>
    </citation>
    <scope>NUCLEOTIDE SEQUENCE [LARGE SCALE GENOMIC DNA]</scope>
    <source>
        <strain evidence="2">Arlian Lab</strain>
        <tissue evidence="2">Whole body</tissue>
    </source>
</reference>
<protein>
    <submittedName>
        <fullName evidence="2">Uncharacterized protein</fullName>
    </submittedName>
</protein>
<feature type="non-terminal residue" evidence="2">
    <location>
        <position position="108"/>
    </location>
</feature>
<evidence type="ECO:0000313" key="2">
    <source>
        <dbReference type="EMBL" id="OTF81333.1"/>
    </source>
</evidence>
<feature type="compositionally biased region" description="Polar residues" evidence="1">
    <location>
        <begin position="60"/>
        <end position="70"/>
    </location>
</feature>
<dbReference type="AlphaFoldDB" id="A0A1Y3BNF6"/>
<comment type="caution">
    <text evidence="2">The sequence shown here is derived from an EMBL/GenBank/DDBJ whole genome shotgun (WGS) entry which is preliminary data.</text>
</comment>
<feature type="compositionally biased region" description="Low complexity" evidence="1">
    <location>
        <begin position="86"/>
        <end position="108"/>
    </location>
</feature>
<sequence>MTTVLARPLGGYGLTPLIFEPSIIMMQGSSSNSVATKIRKSPVYELIMPTYDEELPMTGASEQQLSTTTKALKKRDYNTMDKHQPKQSNSKSSSASSSPPSGSHYFQS</sequence>
<gene>
    <name evidence="2" type="ORF">BLA29_013070</name>
</gene>
<dbReference type="Proteomes" id="UP000194236">
    <property type="component" value="Unassembled WGS sequence"/>
</dbReference>
<accession>A0A1Y3BNF6</accession>
<organism evidence="2 3">
    <name type="scientific">Euroglyphus maynei</name>
    <name type="common">Mayne's house dust mite</name>
    <dbReference type="NCBI Taxonomy" id="6958"/>
    <lineage>
        <taxon>Eukaryota</taxon>
        <taxon>Metazoa</taxon>
        <taxon>Ecdysozoa</taxon>
        <taxon>Arthropoda</taxon>
        <taxon>Chelicerata</taxon>
        <taxon>Arachnida</taxon>
        <taxon>Acari</taxon>
        <taxon>Acariformes</taxon>
        <taxon>Sarcoptiformes</taxon>
        <taxon>Astigmata</taxon>
        <taxon>Psoroptidia</taxon>
        <taxon>Analgoidea</taxon>
        <taxon>Pyroglyphidae</taxon>
        <taxon>Pyroglyphinae</taxon>
        <taxon>Euroglyphus</taxon>
    </lineage>
</organism>
<feature type="region of interest" description="Disordered" evidence="1">
    <location>
        <begin position="55"/>
        <end position="108"/>
    </location>
</feature>
<proteinExistence type="predicted"/>
<feature type="compositionally biased region" description="Basic and acidic residues" evidence="1">
    <location>
        <begin position="74"/>
        <end position="84"/>
    </location>
</feature>
<evidence type="ECO:0000313" key="3">
    <source>
        <dbReference type="Proteomes" id="UP000194236"/>
    </source>
</evidence>
<keyword evidence="3" id="KW-1185">Reference proteome</keyword>
<name>A0A1Y3BNF6_EURMA</name>
<dbReference type="EMBL" id="MUJZ01014193">
    <property type="protein sequence ID" value="OTF81333.1"/>
    <property type="molecule type" value="Genomic_DNA"/>
</dbReference>
<evidence type="ECO:0000256" key="1">
    <source>
        <dbReference type="SAM" id="MobiDB-lite"/>
    </source>
</evidence>